<dbReference type="EMBL" id="CP113520">
    <property type="protein sequence ID" value="WAJ28922.1"/>
    <property type="molecule type" value="Genomic_DNA"/>
</dbReference>
<organism evidence="1 2">
    <name type="scientific">Antarcticirhabdus aurantiaca</name>
    <dbReference type="NCBI Taxonomy" id="2606717"/>
    <lineage>
        <taxon>Bacteria</taxon>
        <taxon>Pseudomonadati</taxon>
        <taxon>Pseudomonadota</taxon>
        <taxon>Alphaproteobacteria</taxon>
        <taxon>Hyphomicrobiales</taxon>
        <taxon>Aurantimonadaceae</taxon>
        <taxon>Antarcticirhabdus</taxon>
    </lineage>
</organism>
<evidence type="ECO:0000313" key="1">
    <source>
        <dbReference type="EMBL" id="WAJ28922.1"/>
    </source>
</evidence>
<accession>A0ACD4NQC6</accession>
<protein>
    <submittedName>
        <fullName evidence="1">Uncharacterized protein</fullName>
    </submittedName>
</protein>
<reference evidence="1" key="1">
    <citation type="submission" date="2022-11" db="EMBL/GenBank/DDBJ databases">
        <title>beta-Carotene-producing bacterium, Jeongeuplla avenae sp. nov., alleviates the salt stress of Arabidopsis seedlings.</title>
        <authorList>
            <person name="Jiang L."/>
            <person name="Lee J."/>
        </authorList>
    </citation>
    <scope>NUCLEOTIDE SEQUENCE</scope>
    <source>
        <strain evidence="1">DY_R2A_6</strain>
    </source>
</reference>
<name>A0ACD4NQC6_9HYPH</name>
<keyword evidence="2" id="KW-1185">Reference proteome</keyword>
<proteinExistence type="predicted"/>
<evidence type="ECO:0000313" key="2">
    <source>
        <dbReference type="Proteomes" id="UP001163223"/>
    </source>
</evidence>
<dbReference type="Proteomes" id="UP001163223">
    <property type="component" value="Chromosome"/>
</dbReference>
<gene>
    <name evidence="1" type="ORF">OXU80_01315</name>
</gene>
<sequence length="133" mass="14475">MSLTISQHINKLLASFVEIEDEHAALIARGRFAEAEELSPSADMVLDEIRAIRTRDGIPDLIAARLLLELMITHAWPPSPDTEWDASARNVSLPILEAVADQTTGAVRHHARLALSTIGIEVADDHPSRGAGR</sequence>